<sequence>MFSSGTFAWAVGFAPSLVNHVLLGHVLLWVVVALLVARVRSDRRRLEAQREEAQRALARAEDSERRFRLLAEDAPDVVYRYRLDPPGLEYVSPATTKVLGITPEEHYADPGLLRRIVLPEDLPRMEAALRAPCEAPLTLRWRRRDGAVICAEHRNVLIRDERGVPIAVEGIARDVTERVRVEAERERLVSEREDLLRAVSHDFRTPLQAVLLRAEALARNPGDPEKTTRTARAIVESARRMTAALQDVLHLARLTPDGLKPQPEPIPLAPFVQDLAQRVFADQGGARLAISLEPDAAVRADPAHLERILTNLIGNALKYSDAPSPVRIASEAAGAERIVVVADEGPGIPAEDLPRLFERYFRGTRPSRRQGTGLGLYVTRILTEAQGGAVTVESAPGHGAVFRVRLPAA</sequence>
<gene>
    <name evidence="12" type="ORF">AMOR_20800</name>
</gene>
<dbReference type="SMART" id="SM00387">
    <property type="entry name" value="HATPase_c"/>
    <property type="match status" value="1"/>
</dbReference>
<keyword evidence="13" id="KW-1185">Reference proteome</keyword>
<dbReference type="SUPFAM" id="SSF55785">
    <property type="entry name" value="PYP-like sensor domain (PAS domain)"/>
    <property type="match status" value="1"/>
</dbReference>
<dbReference type="Proteomes" id="UP001162891">
    <property type="component" value="Chromosome"/>
</dbReference>
<evidence type="ECO:0000313" key="13">
    <source>
        <dbReference type="Proteomes" id="UP001162891"/>
    </source>
</evidence>
<evidence type="ECO:0000259" key="9">
    <source>
        <dbReference type="PROSITE" id="PS50109"/>
    </source>
</evidence>
<feature type="transmembrane region" description="Helical" evidence="8">
    <location>
        <begin position="20"/>
        <end position="37"/>
    </location>
</feature>
<dbReference type="NCBIfam" id="TIGR00229">
    <property type="entry name" value="sensory_box"/>
    <property type="match status" value="1"/>
</dbReference>
<evidence type="ECO:0000256" key="2">
    <source>
        <dbReference type="ARBA" id="ARBA00012438"/>
    </source>
</evidence>
<dbReference type="SUPFAM" id="SSF47384">
    <property type="entry name" value="Homodimeric domain of signal transducing histidine kinase"/>
    <property type="match status" value="1"/>
</dbReference>
<dbReference type="PROSITE" id="PS50112">
    <property type="entry name" value="PAS"/>
    <property type="match status" value="1"/>
</dbReference>
<name>A0ABN6MQ13_9BACT</name>
<dbReference type="Gene3D" id="3.30.565.10">
    <property type="entry name" value="Histidine kinase-like ATPase, C-terminal domain"/>
    <property type="match status" value="1"/>
</dbReference>
<dbReference type="Gene3D" id="3.30.450.20">
    <property type="entry name" value="PAS domain"/>
    <property type="match status" value="1"/>
</dbReference>
<evidence type="ECO:0000259" key="10">
    <source>
        <dbReference type="PROSITE" id="PS50112"/>
    </source>
</evidence>
<organism evidence="12 13">
    <name type="scientific">Anaeromyxobacter oryzae</name>
    <dbReference type="NCBI Taxonomy" id="2918170"/>
    <lineage>
        <taxon>Bacteria</taxon>
        <taxon>Pseudomonadati</taxon>
        <taxon>Myxococcota</taxon>
        <taxon>Myxococcia</taxon>
        <taxon>Myxococcales</taxon>
        <taxon>Cystobacterineae</taxon>
        <taxon>Anaeromyxobacteraceae</taxon>
        <taxon>Anaeromyxobacter</taxon>
    </lineage>
</organism>
<feature type="coiled-coil region" evidence="7">
    <location>
        <begin position="36"/>
        <end position="66"/>
    </location>
</feature>
<dbReference type="CDD" id="cd00130">
    <property type="entry name" value="PAS"/>
    <property type="match status" value="1"/>
</dbReference>
<keyword evidence="7" id="KW-0175">Coiled coil</keyword>
<evidence type="ECO:0000256" key="8">
    <source>
        <dbReference type="SAM" id="Phobius"/>
    </source>
</evidence>
<dbReference type="Pfam" id="PF00512">
    <property type="entry name" value="HisKA"/>
    <property type="match status" value="1"/>
</dbReference>
<keyword evidence="6 8" id="KW-0472">Membrane</keyword>
<keyword evidence="5" id="KW-0418">Kinase</keyword>
<dbReference type="InterPro" id="IPR036890">
    <property type="entry name" value="HATPase_C_sf"/>
</dbReference>
<proteinExistence type="predicted"/>
<evidence type="ECO:0000256" key="4">
    <source>
        <dbReference type="ARBA" id="ARBA00022679"/>
    </source>
</evidence>
<keyword evidence="8" id="KW-1133">Transmembrane helix</keyword>
<evidence type="ECO:0000256" key="3">
    <source>
        <dbReference type="ARBA" id="ARBA00022553"/>
    </source>
</evidence>
<feature type="domain" description="Histidine kinase" evidence="9">
    <location>
        <begin position="198"/>
        <end position="409"/>
    </location>
</feature>
<dbReference type="InterPro" id="IPR000014">
    <property type="entry name" value="PAS"/>
</dbReference>
<keyword evidence="8" id="KW-0812">Transmembrane</keyword>
<evidence type="ECO:0000256" key="7">
    <source>
        <dbReference type="SAM" id="Coils"/>
    </source>
</evidence>
<dbReference type="InterPro" id="IPR013655">
    <property type="entry name" value="PAS_fold_3"/>
</dbReference>
<dbReference type="InterPro" id="IPR004358">
    <property type="entry name" value="Sig_transdc_His_kin-like_C"/>
</dbReference>
<dbReference type="EC" id="2.7.13.3" evidence="2"/>
<dbReference type="PRINTS" id="PR00344">
    <property type="entry name" value="BCTRLSENSOR"/>
</dbReference>
<dbReference type="InterPro" id="IPR050351">
    <property type="entry name" value="BphY/WalK/GraS-like"/>
</dbReference>
<evidence type="ECO:0000313" key="12">
    <source>
        <dbReference type="EMBL" id="BDG03084.1"/>
    </source>
</evidence>
<dbReference type="Pfam" id="PF08447">
    <property type="entry name" value="PAS_3"/>
    <property type="match status" value="1"/>
</dbReference>
<dbReference type="PANTHER" id="PTHR42878">
    <property type="entry name" value="TWO-COMPONENT HISTIDINE KINASE"/>
    <property type="match status" value="1"/>
</dbReference>
<protein>
    <recommendedName>
        <fullName evidence="2">histidine kinase</fullName>
        <ecNumber evidence="2">2.7.13.3</ecNumber>
    </recommendedName>
</protein>
<dbReference type="InterPro" id="IPR003594">
    <property type="entry name" value="HATPase_dom"/>
</dbReference>
<comment type="catalytic activity">
    <reaction evidence="1">
        <text>ATP + protein L-histidine = ADP + protein N-phospho-L-histidine.</text>
        <dbReference type="EC" id="2.7.13.3"/>
    </reaction>
</comment>
<dbReference type="SUPFAM" id="SSF55874">
    <property type="entry name" value="ATPase domain of HSP90 chaperone/DNA topoisomerase II/histidine kinase"/>
    <property type="match status" value="1"/>
</dbReference>
<reference evidence="13" key="1">
    <citation type="journal article" date="2022" name="Int. J. Syst. Evol. Microbiol.">
        <title>Anaeromyxobacter oryzae sp. nov., Anaeromyxobacter diazotrophicus sp. nov. and Anaeromyxobacter paludicola sp. nov., isolated from paddy soils.</title>
        <authorList>
            <person name="Itoh H."/>
            <person name="Xu Z."/>
            <person name="Mise K."/>
            <person name="Masuda Y."/>
            <person name="Ushijima N."/>
            <person name="Hayakawa C."/>
            <person name="Shiratori Y."/>
            <person name="Senoo K."/>
        </authorList>
    </citation>
    <scope>NUCLEOTIDE SEQUENCE [LARGE SCALE GENOMIC DNA]</scope>
    <source>
        <strain evidence="13">Red232</strain>
    </source>
</reference>
<dbReference type="InterPro" id="IPR036097">
    <property type="entry name" value="HisK_dim/P_sf"/>
</dbReference>
<dbReference type="PROSITE" id="PS50113">
    <property type="entry name" value="PAC"/>
    <property type="match status" value="1"/>
</dbReference>
<dbReference type="Pfam" id="PF02518">
    <property type="entry name" value="HATPase_c"/>
    <property type="match status" value="1"/>
</dbReference>
<keyword evidence="4" id="KW-0808">Transferase</keyword>
<keyword evidence="3" id="KW-0597">Phosphoprotein</keyword>
<feature type="domain" description="PAS" evidence="10">
    <location>
        <begin position="63"/>
        <end position="130"/>
    </location>
</feature>
<evidence type="ECO:0000256" key="1">
    <source>
        <dbReference type="ARBA" id="ARBA00000085"/>
    </source>
</evidence>
<dbReference type="CDD" id="cd00075">
    <property type="entry name" value="HATPase"/>
    <property type="match status" value="1"/>
</dbReference>
<evidence type="ECO:0000256" key="5">
    <source>
        <dbReference type="ARBA" id="ARBA00022777"/>
    </source>
</evidence>
<dbReference type="SMART" id="SM00388">
    <property type="entry name" value="HisKA"/>
    <property type="match status" value="1"/>
</dbReference>
<feature type="domain" description="PAC" evidence="11">
    <location>
        <begin position="135"/>
        <end position="187"/>
    </location>
</feature>
<dbReference type="EMBL" id="AP025591">
    <property type="protein sequence ID" value="BDG03084.1"/>
    <property type="molecule type" value="Genomic_DNA"/>
</dbReference>
<dbReference type="InterPro" id="IPR000700">
    <property type="entry name" value="PAS-assoc_C"/>
</dbReference>
<dbReference type="InterPro" id="IPR035965">
    <property type="entry name" value="PAS-like_dom_sf"/>
</dbReference>
<accession>A0ABN6MQ13</accession>
<evidence type="ECO:0000259" key="11">
    <source>
        <dbReference type="PROSITE" id="PS50113"/>
    </source>
</evidence>
<dbReference type="Gene3D" id="1.10.287.130">
    <property type="match status" value="1"/>
</dbReference>
<dbReference type="InterPro" id="IPR005467">
    <property type="entry name" value="His_kinase_dom"/>
</dbReference>
<evidence type="ECO:0000256" key="6">
    <source>
        <dbReference type="ARBA" id="ARBA00023136"/>
    </source>
</evidence>
<dbReference type="RefSeq" id="WP_248360774.1">
    <property type="nucleotide sequence ID" value="NZ_AP025591.1"/>
</dbReference>
<dbReference type="CDD" id="cd00082">
    <property type="entry name" value="HisKA"/>
    <property type="match status" value="1"/>
</dbReference>
<dbReference type="PANTHER" id="PTHR42878:SF13">
    <property type="entry name" value="HISTIDINE KINASE"/>
    <property type="match status" value="1"/>
</dbReference>
<dbReference type="InterPro" id="IPR003661">
    <property type="entry name" value="HisK_dim/P_dom"/>
</dbReference>
<dbReference type="PROSITE" id="PS50109">
    <property type="entry name" value="HIS_KIN"/>
    <property type="match status" value="1"/>
</dbReference>